<feature type="region of interest" description="Disordered" evidence="1">
    <location>
        <begin position="309"/>
        <end position="333"/>
    </location>
</feature>
<feature type="region of interest" description="Disordered" evidence="1">
    <location>
        <begin position="70"/>
        <end position="100"/>
    </location>
</feature>
<organism evidence="2 3">
    <name type="scientific">Favolaschia claudopus</name>
    <dbReference type="NCBI Taxonomy" id="2862362"/>
    <lineage>
        <taxon>Eukaryota</taxon>
        <taxon>Fungi</taxon>
        <taxon>Dikarya</taxon>
        <taxon>Basidiomycota</taxon>
        <taxon>Agaricomycotina</taxon>
        <taxon>Agaricomycetes</taxon>
        <taxon>Agaricomycetidae</taxon>
        <taxon>Agaricales</taxon>
        <taxon>Marasmiineae</taxon>
        <taxon>Mycenaceae</taxon>
        <taxon>Favolaschia</taxon>
    </lineage>
</organism>
<keyword evidence="3" id="KW-1185">Reference proteome</keyword>
<dbReference type="Proteomes" id="UP001362999">
    <property type="component" value="Unassembled WGS sequence"/>
</dbReference>
<dbReference type="AlphaFoldDB" id="A0AAW0DWP4"/>
<dbReference type="EMBL" id="JAWWNJ010000005">
    <property type="protein sequence ID" value="KAK7055323.1"/>
    <property type="molecule type" value="Genomic_DNA"/>
</dbReference>
<feature type="compositionally biased region" description="Low complexity" evidence="1">
    <location>
        <begin position="91"/>
        <end position="100"/>
    </location>
</feature>
<comment type="caution">
    <text evidence="2">The sequence shown here is derived from an EMBL/GenBank/DDBJ whole genome shotgun (WGS) entry which is preliminary data.</text>
</comment>
<evidence type="ECO:0000313" key="3">
    <source>
        <dbReference type="Proteomes" id="UP001362999"/>
    </source>
</evidence>
<accession>A0AAW0DWP4</accession>
<proteinExistence type="predicted"/>
<sequence length="333" mass="37158">MSATDSSTPSPRASQIDDEFMTARRKDLLLSWYLGVSEVLAEDALPVWKETRARERRLFTRESVDEADKEATRLAEIQSSQSRRDRDPGRSPLSLPSSLPKINKDMLKPAYLTLVAQISTDDFWLMPDGNWREGNPVVKHFSGVKLNCRLVKPTSVPLFANDFEEAWNNMEAFMKMASPVKAGNARRGVLSDVPLESIKLRHVLFEEVEGEANPKDVEVMENWPVYSNEGQEALHEMRNRFRVVPLPAYDKPGGDLIPPSRYCAALKGAVVEVAVALTYWDIPPRTDQGGRSAFAADIERLAVLVPPPKSSSGLKRTISAIDPGSPKKPRVAY</sequence>
<protein>
    <submittedName>
        <fullName evidence="2">Uncharacterized protein</fullName>
    </submittedName>
</protein>
<reference evidence="2 3" key="1">
    <citation type="journal article" date="2024" name="J Genomics">
        <title>Draft genome sequencing and assembly of Favolaschia claudopus CIRM-BRFM 2984 isolated from oak limbs.</title>
        <authorList>
            <person name="Navarro D."/>
            <person name="Drula E."/>
            <person name="Chaduli D."/>
            <person name="Cazenave R."/>
            <person name="Ahrendt S."/>
            <person name="Wang J."/>
            <person name="Lipzen A."/>
            <person name="Daum C."/>
            <person name="Barry K."/>
            <person name="Grigoriev I.V."/>
            <person name="Favel A."/>
            <person name="Rosso M.N."/>
            <person name="Martin F."/>
        </authorList>
    </citation>
    <scope>NUCLEOTIDE SEQUENCE [LARGE SCALE GENOMIC DNA]</scope>
    <source>
        <strain evidence="2 3">CIRM-BRFM 2984</strain>
    </source>
</reference>
<evidence type="ECO:0000256" key="1">
    <source>
        <dbReference type="SAM" id="MobiDB-lite"/>
    </source>
</evidence>
<gene>
    <name evidence="2" type="ORF">R3P38DRAFT_1352038</name>
</gene>
<evidence type="ECO:0000313" key="2">
    <source>
        <dbReference type="EMBL" id="KAK7055323.1"/>
    </source>
</evidence>
<name>A0AAW0DWP4_9AGAR</name>